<protein>
    <submittedName>
        <fullName evidence="1">Uncharacterized protein</fullName>
    </submittedName>
</protein>
<dbReference type="Proteomes" id="UP000276133">
    <property type="component" value="Unassembled WGS sequence"/>
</dbReference>
<evidence type="ECO:0000313" key="2">
    <source>
        <dbReference type="Proteomes" id="UP000276133"/>
    </source>
</evidence>
<sequence length="64" mass="7355">MFKVKNIYLLLNHVLLKTHLQSKNSGNSKIKPADLSGHPPVSQHFSVTQINYPEFPFMYIIDLT</sequence>
<dbReference type="EMBL" id="REGN01005081">
    <property type="protein sequence ID" value="RNA14947.1"/>
    <property type="molecule type" value="Genomic_DNA"/>
</dbReference>
<keyword evidence="2" id="KW-1185">Reference proteome</keyword>
<name>A0A3M7QU37_BRAPC</name>
<organism evidence="1 2">
    <name type="scientific">Brachionus plicatilis</name>
    <name type="common">Marine rotifer</name>
    <name type="synonym">Brachionus muelleri</name>
    <dbReference type="NCBI Taxonomy" id="10195"/>
    <lineage>
        <taxon>Eukaryota</taxon>
        <taxon>Metazoa</taxon>
        <taxon>Spiralia</taxon>
        <taxon>Gnathifera</taxon>
        <taxon>Rotifera</taxon>
        <taxon>Eurotatoria</taxon>
        <taxon>Monogononta</taxon>
        <taxon>Pseudotrocha</taxon>
        <taxon>Ploima</taxon>
        <taxon>Brachionidae</taxon>
        <taxon>Brachionus</taxon>
    </lineage>
</organism>
<dbReference type="AlphaFoldDB" id="A0A3M7QU37"/>
<accession>A0A3M7QU37</accession>
<comment type="caution">
    <text evidence="1">The sequence shown here is derived from an EMBL/GenBank/DDBJ whole genome shotgun (WGS) entry which is preliminary data.</text>
</comment>
<evidence type="ECO:0000313" key="1">
    <source>
        <dbReference type="EMBL" id="RNA14947.1"/>
    </source>
</evidence>
<reference evidence="1 2" key="1">
    <citation type="journal article" date="2018" name="Sci. Rep.">
        <title>Genomic signatures of local adaptation to the degree of environmental predictability in rotifers.</title>
        <authorList>
            <person name="Franch-Gras L."/>
            <person name="Hahn C."/>
            <person name="Garcia-Roger E.M."/>
            <person name="Carmona M.J."/>
            <person name="Serra M."/>
            <person name="Gomez A."/>
        </authorList>
    </citation>
    <scope>NUCLEOTIDE SEQUENCE [LARGE SCALE GENOMIC DNA]</scope>
    <source>
        <strain evidence="1">HYR1</strain>
    </source>
</reference>
<proteinExistence type="predicted"/>
<gene>
    <name evidence="1" type="ORF">BpHYR1_014002</name>
</gene>